<accession>A0A9P0PI60</accession>
<proteinExistence type="predicted"/>
<dbReference type="EMBL" id="CAKOFQ010007003">
    <property type="protein sequence ID" value="CAH1986653.1"/>
    <property type="molecule type" value="Genomic_DNA"/>
</dbReference>
<dbReference type="AlphaFoldDB" id="A0A9P0PI60"/>
<name>A0A9P0PI60_ACAOB</name>
<evidence type="ECO:0000313" key="4">
    <source>
        <dbReference type="EMBL" id="CAH2011210.1"/>
    </source>
</evidence>
<dbReference type="OrthoDB" id="8190343at2759"/>
<organism evidence="3 5">
    <name type="scientific">Acanthoscelides obtectus</name>
    <name type="common">Bean weevil</name>
    <name type="synonym">Bruchus obtectus</name>
    <dbReference type="NCBI Taxonomy" id="200917"/>
    <lineage>
        <taxon>Eukaryota</taxon>
        <taxon>Metazoa</taxon>
        <taxon>Ecdysozoa</taxon>
        <taxon>Arthropoda</taxon>
        <taxon>Hexapoda</taxon>
        <taxon>Insecta</taxon>
        <taxon>Pterygota</taxon>
        <taxon>Neoptera</taxon>
        <taxon>Endopterygota</taxon>
        <taxon>Coleoptera</taxon>
        <taxon>Polyphaga</taxon>
        <taxon>Cucujiformia</taxon>
        <taxon>Chrysomeloidea</taxon>
        <taxon>Chrysomelidae</taxon>
        <taxon>Bruchinae</taxon>
        <taxon>Bruchini</taxon>
        <taxon>Acanthoscelides</taxon>
    </lineage>
</organism>
<gene>
    <name evidence="3" type="ORF">ACAOBT_LOCUS17375</name>
    <name evidence="4" type="ORF">ACAOBT_LOCUS32044</name>
</gene>
<dbReference type="SMART" id="SM00595">
    <property type="entry name" value="MADF"/>
    <property type="match status" value="1"/>
</dbReference>
<keyword evidence="5" id="KW-1185">Reference proteome</keyword>
<evidence type="ECO:0000256" key="1">
    <source>
        <dbReference type="SAM" id="MobiDB-lite"/>
    </source>
</evidence>
<evidence type="ECO:0000259" key="2">
    <source>
        <dbReference type="PROSITE" id="PS51029"/>
    </source>
</evidence>
<comment type="caution">
    <text evidence="3">The sequence shown here is derived from an EMBL/GenBank/DDBJ whole genome shotgun (WGS) entry which is preliminary data.</text>
</comment>
<dbReference type="PANTHER" id="PTHR21505">
    <property type="entry name" value="MADF DOMAIN-CONTAINING PROTEIN-RELATED"/>
    <property type="match status" value="1"/>
</dbReference>
<reference evidence="3" key="1">
    <citation type="submission" date="2022-03" db="EMBL/GenBank/DDBJ databases">
        <authorList>
            <person name="Sayadi A."/>
        </authorList>
    </citation>
    <scope>NUCLEOTIDE SEQUENCE</scope>
</reference>
<evidence type="ECO:0000313" key="5">
    <source>
        <dbReference type="Proteomes" id="UP001152888"/>
    </source>
</evidence>
<protein>
    <recommendedName>
        <fullName evidence="2">MADF domain-containing protein</fullName>
    </recommendedName>
</protein>
<dbReference type="InterPro" id="IPR006578">
    <property type="entry name" value="MADF-dom"/>
</dbReference>
<feature type="region of interest" description="Disordered" evidence="1">
    <location>
        <begin position="125"/>
        <end position="172"/>
    </location>
</feature>
<dbReference type="PROSITE" id="PS51029">
    <property type="entry name" value="MADF"/>
    <property type="match status" value="1"/>
</dbReference>
<dbReference type="Pfam" id="PF10545">
    <property type="entry name" value="MADF_DNA_bdg"/>
    <property type="match status" value="1"/>
</dbReference>
<evidence type="ECO:0000313" key="3">
    <source>
        <dbReference type="EMBL" id="CAH1986653.1"/>
    </source>
</evidence>
<dbReference type="Proteomes" id="UP001152888">
    <property type="component" value="Unassembled WGS sequence"/>
</dbReference>
<dbReference type="EMBL" id="CAKOFQ010008050">
    <property type="protein sequence ID" value="CAH2011210.1"/>
    <property type="molecule type" value="Genomic_DNA"/>
</dbReference>
<sequence length="233" mass="26935">MKWGDDQMVKLVYLYKIHPCLWRRDLPEYKDKTARELALKSIVAQLNIPNFSYIDCKEKIKNVRSHYCQELKKVKNSMRNNSSAVYKPTLAWFHDLDSYLRNYITQKPSVDEMLHIHLPSFKDEVQEEEPTISSPPVLSPPSPAISVSLDRPSSPESNVHSAATPVKSKRKRQVEHAEGKCYRCKKTEFDIFGESVAAQLSTMSFVDALQLQLKIQELITRERLISFQQDPLP</sequence>
<dbReference type="PANTHER" id="PTHR21505:SF12">
    <property type="entry name" value="MADF DOMAIN-CONTAINING PROTEIN-RELATED"/>
    <property type="match status" value="1"/>
</dbReference>
<feature type="domain" description="MADF" evidence="2">
    <location>
        <begin position="10"/>
        <end position="105"/>
    </location>
</feature>